<reference evidence="11 12" key="1">
    <citation type="submission" date="2019-03" db="EMBL/GenBank/DDBJ databases">
        <title>Metabolic potential of uncultured bacteria and archaea associated with petroleum seepage in deep-sea sediments.</title>
        <authorList>
            <person name="Dong X."/>
            <person name="Hubert C."/>
        </authorList>
    </citation>
    <scope>NUCLEOTIDE SEQUENCE [LARGE SCALE GENOMIC DNA]</scope>
    <source>
        <strain evidence="11">E29_bin28</strain>
    </source>
</reference>
<feature type="binding site" evidence="9">
    <location>
        <begin position="340"/>
        <end position="347"/>
    </location>
    <ligand>
        <name>FAD</name>
        <dbReference type="ChEBI" id="CHEBI:57692"/>
    </ligand>
</feature>
<dbReference type="GO" id="GO:0050660">
    <property type="term" value="F:flavin adenine dinucleotide binding"/>
    <property type="evidence" value="ECO:0007669"/>
    <property type="project" value="InterPro"/>
</dbReference>
<evidence type="ECO:0000259" key="10">
    <source>
        <dbReference type="PROSITE" id="PS51379"/>
    </source>
</evidence>
<feature type="binding site" evidence="9">
    <location>
        <position position="361"/>
    </location>
    <ligand>
        <name>FAD</name>
        <dbReference type="ChEBI" id="CHEBI:57692"/>
    </ligand>
</feature>
<dbReference type="InterPro" id="IPR014731">
    <property type="entry name" value="ETF_asu_C"/>
</dbReference>
<dbReference type="GO" id="GO:0033539">
    <property type="term" value="P:fatty acid beta-oxidation using acyl-CoA dehydrogenase"/>
    <property type="evidence" value="ECO:0007669"/>
    <property type="project" value="TreeGrafter"/>
</dbReference>
<evidence type="ECO:0000256" key="8">
    <source>
        <dbReference type="ARBA" id="ARBA00023014"/>
    </source>
</evidence>
<dbReference type="EMBL" id="SOIJ01000265">
    <property type="protein sequence ID" value="TET91694.1"/>
    <property type="molecule type" value="Genomic_DNA"/>
</dbReference>
<feature type="binding site" evidence="9">
    <location>
        <begin position="323"/>
        <end position="327"/>
    </location>
    <ligand>
        <name>FAD</name>
        <dbReference type="ChEBI" id="CHEBI:57692"/>
    </ligand>
</feature>
<dbReference type="InterPro" id="IPR014729">
    <property type="entry name" value="Rossmann-like_a/b/a_fold"/>
</dbReference>
<dbReference type="GO" id="GO:0046872">
    <property type="term" value="F:metal ion binding"/>
    <property type="evidence" value="ECO:0007669"/>
    <property type="project" value="UniProtKB-KW"/>
</dbReference>
<dbReference type="Pfam" id="PF00766">
    <property type="entry name" value="ETF_alpha"/>
    <property type="match status" value="1"/>
</dbReference>
<dbReference type="PROSITE" id="PS51379">
    <property type="entry name" value="4FE4S_FER_2"/>
    <property type="match status" value="2"/>
</dbReference>
<dbReference type="AlphaFoldDB" id="A0A523YJE5"/>
<evidence type="ECO:0000256" key="4">
    <source>
        <dbReference type="ARBA" id="ARBA00022723"/>
    </source>
</evidence>
<evidence type="ECO:0000313" key="12">
    <source>
        <dbReference type="Proteomes" id="UP000316925"/>
    </source>
</evidence>
<feature type="binding site" evidence="9">
    <location>
        <begin position="309"/>
        <end position="310"/>
    </location>
    <ligand>
        <name>FAD</name>
        <dbReference type="ChEBI" id="CHEBI:57692"/>
    </ligand>
</feature>
<feature type="domain" description="4Fe-4S ferredoxin-type" evidence="10">
    <location>
        <begin position="31"/>
        <end position="59"/>
    </location>
</feature>
<dbReference type="GO" id="GO:0051536">
    <property type="term" value="F:iron-sulfur cluster binding"/>
    <property type="evidence" value="ECO:0007669"/>
    <property type="project" value="UniProtKB-KW"/>
</dbReference>
<dbReference type="PROSITE" id="PS00696">
    <property type="entry name" value="ETF_ALPHA"/>
    <property type="match status" value="1"/>
</dbReference>
<organism evidence="11 12">
    <name type="scientific">Aerophobetes bacterium</name>
    <dbReference type="NCBI Taxonomy" id="2030807"/>
    <lineage>
        <taxon>Bacteria</taxon>
        <taxon>Candidatus Aerophobota</taxon>
    </lineage>
</organism>
<feature type="domain" description="4Fe-4S ferredoxin-type" evidence="10">
    <location>
        <begin position="2"/>
        <end position="30"/>
    </location>
</feature>
<dbReference type="Pfam" id="PF13237">
    <property type="entry name" value="Fer4_10"/>
    <property type="match status" value="1"/>
</dbReference>
<dbReference type="FunFam" id="3.40.50.1220:FF:000001">
    <property type="entry name" value="Electron transfer flavoprotein, alpha subunit"/>
    <property type="match status" value="1"/>
</dbReference>
<dbReference type="InterPro" id="IPR014730">
    <property type="entry name" value="ETF_a/b_N"/>
</dbReference>
<sequence length="397" mass="43899">MRKIKIIVEKCNGCEKCLSSCLFSAIKIENKRVRILDNCNLCGACIDACPFEAILLEKEKTLVDLSSYRGVWIFVEQRKGEIMPVTYELLGMGRTLANDLGEELSGVLLGSHMKGKAEELLNYDLEKIYLIEDPLLESYRTHLYTQVIVDLVNHKKPEIILMGATSLGRDLAPRVAARLQTGLTADCTGLEIDKKERNLIQTRPALGGNIMARIISPYHRPQMATVRPKVMKRARPGHSKKAEIIEIEPKVSQDNEAVKIISLIREEKEAVDLQGAEIIVSGGRGLGKPENFSLMRKLADLLGGAVGASRAVVDAGWIQPYHQVGQTGKTVQPKLYIACGISGAIQHQVGMRTSEVIVAINKDPEAPIFNIATYGIVEDLHKFLPVLIEKLEKRGKS</sequence>
<evidence type="ECO:0000313" key="11">
    <source>
        <dbReference type="EMBL" id="TET91694.1"/>
    </source>
</evidence>
<dbReference type="PROSITE" id="PS00198">
    <property type="entry name" value="4FE4S_FER_1"/>
    <property type="match status" value="1"/>
</dbReference>
<name>A0A523YJE5_UNCAE</name>
<keyword evidence="5 9" id="KW-0274">FAD</keyword>
<evidence type="ECO:0000256" key="5">
    <source>
        <dbReference type="ARBA" id="ARBA00022827"/>
    </source>
</evidence>
<dbReference type="GO" id="GO:0009055">
    <property type="term" value="F:electron transfer activity"/>
    <property type="evidence" value="ECO:0007669"/>
    <property type="project" value="InterPro"/>
</dbReference>
<evidence type="ECO:0000256" key="1">
    <source>
        <dbReference type="ARBA" id="ARBA00005817"/>
    </source>
</evidence>
<keyword evidence="2" id="KW-0813">Transport</keyword>
<evidence type="ECO:0000256" key="9">
    <source>
        <dbReference type="PIRSR" id="PIRSR000089-1"/>
    </source>
</evidence>
<comment type="cofactor">
    <cofactor evidence="9">
        <name>FAD</name>
        <dbReference type="ChEBI" id="CHEBI:57692"/>
    </cofactor>
    <text evidence="9">Binds 1 FAD per dimer.</text>
</comment>
<dbReference type="SUPFAM" id="SSF52402">
    <property type="entry name" value="Adenine nucleotide alpha hydrolases-like"/>
    <property type="match status" value="1"/>
</dbReference>
<evidence type="ECO:0000256" key="7">
    <source>
        <dbReference type="ARBA" id="ARBA00023004"/>
    </source>
</evidence>
<comment type="caution">
    <text evidence="11">The sequence shown here is derived from an EMBL/GenBank/DDBJ whole genome shotgun (WGS) entry which is preliminary data.</text>
</comment>
<dbReference type="SUPFAM" id="SSF54862">
    <property type="entry name" value="4Fe-4S ferredoxins"/>
    <property type="match status" value="1"/>
</dbReference>
<keyword evidence="8" id="KW-0411">Iron-sulfur</keyword>
<dbReference type="Pfam" id="PF01012">
    <property type="entry name" value="ETF"/>
    <property type="match status" value="1"/>
</dbReference>
<protein>
    <submittedName>
        <fullName evidence="11">4Fe-4S dicluster domain-containing protein</fullName>
    </submittedName>
</protein>
<feature type="binding site" evidence="9">
    <location>
        <position position="284"/>
    </location>
    <ligand>
        <name>FAD</name>
        <dbReference type="ChEBI" id="CHEBI:57692"/>
    </ligand>
</feature>
<evidence type="ECO:0000256" key="2">
    <source>
        <dbReference type="ARBA" id="ARBA00022448"/>
    </source>
</evidence>
<dbReference type="InterPro" id="IPR029035">
    <property type="entry name" value="DHS-like_NAD/FAD-binding_dom"/>
</dbReference>
<dbReference type="Gene3D" id="3.40.50.1220">
    <property type="entry name" value="TPP-binding domain"/>
    <property type="match status" value="1"/>
</dbReference>
<keyword evidence="7" id="KW-0408">Iron</keyword>
<accession>A0A523YJE5</accession>
<dbReference type="PANTHER" id="PTHR43153">
    <property type="entry name" value="ELECTRON TRANSFER FLAVOPROTEIN ALPHA"/>
    <property type="match status" value="1"/>
</dbReference>
<gene>
    <name evidence="11" type="ORF">E3J33_04625</name>
</gene>
<dbReference type="PIRSF" id="PIRSF000089">
    <property type="entry name" value="Electra_flavoP_a"/>
    <property type="match status" value="1"/>
</dbReference>
<dbReference type="Gene3D" id="3.30.70.20">
    <property type="match status" value="1"/>
</dbReference>
<dbReference type="InterPro" id="IPR017896">
    <property type="entry name" value="4Fe4S_Fe-S-bd"/>
</dbReference>
<dbReference type="InterPro" id="IPR001308">
    <property type="entry name" value="ETF_a/FixB"/>
</dbReference>
<dbReference type="CDD" id="cd01715">
    <property type="entry name" value="ETF_alpha"/>
    <property type="match status" value="1"/>
</dbReference>
<dbReference type="Gene3D" id="3.40.50.620">
    <property type="entry name" value="HUPs"/>
    <property type="match status" value="1"/>
</dbReference>
<dbReference type="Proteomes" id="UP000316925">
    <property type="component" value="Unassembled WGS sequence"/>
</dbReference>
<evidence type="ECO:0000256" key="6">
    <source>
        <dbReference type="ARBA" id="ARBA00022982"/>
    </source>
</evidence>
<dbReference type="InterPro" id="IPR017900">
    <property type="entry name" value="4Fe4S_Fe_S_CS"/>
</dbReference>
<dbReference type="InterPro" id="IPR033947">
    <property type="entry name" value="ETF_alpha_N"/>
</dbReference>
<evidence type="ECO:0000256" key="3">
    <source>
        <dbReference type="ARBA" id="ARBA00022630"/>
    </source>
</evidence>
<dbReference type="PANTHER" id="PTHR43153:SF1">
    <property type="entry name" value="ELECTRON TRANSFER FLAVOPROTEIN SUBUNIT ALPHA, MITOCHONDRIAL"/>
    <property type="match status" value="1"/>
</dbReference>
<dbReference type="SMART" id="SM00893">
    <property type="entry name" value="ETF"/>
    <property type="match status" value="1"/>
</dbReference>
<proteinExistence type="inferred from homology"/>
<keyword evidence="6" id="KW-0249">Electron transport</keyword>
<comment type="similarity">
    <text evidence="1">Belongs to the ETF alpha-subunit/FixB family.</text>
</comment>
<dbReference type="InterPro" id="IPR018206">
    <property type="entry name" value="ETF_asu_C_CS"/>
</dbReference>
<keyword evidence="3" id="KW-0285">Flavoprotein</keyword>
<dbReference type="SUPFAM" id="SSF52467">
    <property type="entry name" value="DHS-like NAD/FAD-binding domain"/>
    <property type="match status" value="1"/>
</dbReference>
<keyword evidence="4" id="KW-0479">Metal-binding</keyword>